<keyword evidence="2" id="KW-1185">Reference proteome</keyword>
<reference evidence="2" key="1">
    <citation type="journal article" date="2022" name="Mol. Ecol. Resour.">
        <title>The genomes of chicory, endive, great burdock and yacon provide insights into Asteraceae palaeo-polyploidization history and plant inulin production.</title>
        <authorList>
            <person name="Fan W."/>
            <person name="Wang S."/>
            <person name="Wang H."/>
            <person name="Wang A."/>
            <person name="Jiang F."/>
            <person name="Liu H."/>
            <person name="Zhao H."/>
            <person name="Xu D."/>
            <person name="Zhang Y."/>
        </authorList>
    </citation>
    <scope>NUCLEOTIDE SEQUENCE [LARGE SCALE GENOMIC DNA]</scope>
    <source>
        <strain evidence="2">cv. Yunnan</strain>
    </source>
</reference>
<dbReference type="Proteomes" id="UP001056120">
    <property type="component" value="Linkage Group LG17"/>
</dbReference>
<proteinExistence type="predicted"/>
<dbReference type="EMBL" id="CM042034">
    <property type="protein sequence ID" value="KAI3762690.1"/>
    <property type="molecule type" value="Genomic_DNA"/>
</dbReference>
<organism evidence="1 2">
    <name type="scientific">Smallanthus sonchifolius</name>
    <dbReference type="NCBI Taxonomy" id="185202"/>
    <lineage>
        <taxon>Eukaryota</taxon>
        <taxon>Viridiplantae</taxon>
        <taxon>Streptophyta</taxon>
        <taxon>Embryophyta</taxon>
        <taxon>Tracheophyta</taxon>
        <taxon>Spermatophyta</taxon>
        <taxon>Magnoliopsida</taxon>
        <taxon>eudicotyledons</taxon>
        <taxon>Gunneridae</taxon>
        <taxon>Pentapetalae</taxon>
        <taxon>asterids</taxon>
        <taxon>campanulids</taxon>
        <taxon>Asterales</taxon>
        <taxon>Asteraceae</taxon>
        <taxon>Asteroideae</taxon>
        <taxon>Heliantheae alliance</taxon>
        <taxon>Millerieae</taxon>
        <taxon>Smallanthus</taxon>
    </lineage>
</organism>
<protein>
    <submittedName>
        <fullName evidence="1">Uncharacterized protein</fullName>
    </submittedName>
</protein>
<evidence type="ECO:0000313" key="1">
    <source>
        <dbReference type="EMBL" id="KAI3762690.1"/>
    </source>
</evidence>
<evidence type="ECO:0000313" key="2">
    <source>
        <dbReference type="Proteomes" id="UP001056120"/>
    </source>
</evidence>
<gene>
    <name evidence="1" type="ORF">L1987_53131</name>
</gene>
<sequence>MGLETYPFSKSLNSSDDCGSIIKMPNSTRSALREPISPSWKNLDVKPISRVPNEAAPWKQRDGARAMTSSTKIRGPVSNVYSEVDKRLKNLEFAESGKDLRALKQILEAMQAVEARSSDHSDHQNTPSQSKESGFANNRTGKSRIAESTHGERRSQTSNPLTDSNDTPNAANNIFKDRYEATNDAQSNTIVSSQITRERLKKVAGLVEKLNNLNSNHNQSPTDYIASLCENTNPNNTYISQILLASGLLLRDLKSFKSHPSGHPINPDLFSVLEHTKFSNLQKGKCHRKLIFDAVNEILVGKLSSDSRMMMMQDPRKILRELCLEIEQFQVHNKRDGCGPGDEEDDLKDILLEDLFKRSENWSGFYGESPVIGMEVEQLIFRDLVNEVVYEL</sequence>
<name>A0ACB9EV62_9ASTR</name>
<accession>A0ACB9EV62</accession>
<comment type="caution">
    <text evidence="1">The sequence shown here is derived from an EMBL/GenBank/DDBJ whole genome shotgun (WGS) entry which is preliminary data.</text>
</comment>
<reference evidence="1 2" key="2">
    <citation type="journal article" date="2022" name="Mol. Ecol. Resour.">
        <title>The genomes of chicory, endive, great burdock and yacon provide insights into Asteraceae paleo-polyploidization history and plant inulin production.</title>
        <authorList>
            <person name="Fan W."/>
            <person name="Wang S."/>
            <person name="Wang H."/>
            <person name="Wang A."/>
            <person name="Jiang F."/>
            <person name="Liu H."/>
            <person name="Zhao H."/>
            <person name="Xu D."/>
            <person name="Zhang Y."/>
        </authorList>
    </citation>
    <scope>NUCLEOTIDE SEQUENCE [LARGE SCALE GENOMIC DNA]</scope>
    <source>
        <strain evidence="2">cv. Yunnan</strain>
        <tissue evidence="1">Leaves</tissue>
    </source>
</reference>